<gene>
    <name evidence="1" type="ORF">LTR37_019670</name>
</gene>
<proteinExistence type="predicted"/>
<protein>
    <submittedName>
        <fullName evidence="1">Uncharacterized protein</fullName>
    </submittedName>
</protein>
<accession>A0ACC3MDE4</accession>
<organism evidence="1 2">
    <name type="scientific">Vermiconidia calcicola</name>
    <dbReference type="NCBI Taxonomy" id="1690605"/>
    <lineage>
        <taxon>Eukaryota</taxon>
        <taxon>Fungi</taxon>
        <taxon>Dikarya</taxon>
        <taxon>Ascomycota</taxon>
        <taxon>Pezizomycotina</taxon>
        <taxon>Dothideomycetes</taxon>
        <taxon>Dothideomycetidae</taxon>
        <taxon>Mycosphaerellales</taxon>
        <taxon>Extremaceae</taxon>
        <taxon>Vermiconidia</taxon>
    </lineage>
</organism>
<dbReference type="EMBL" id="JAUTXU010000312">
    <property type="protein sequence ID" value="KAK3686565.1"/>
    <property type="molecule type" value="Genomic_DNA"/>
</dbReference>
<name>A0ACC3MDE4_9PEZI</name>
<evidence type="ECO:0000313" key="2">
    <source>
        <dbReference type="Proteomes" id="UP001281147"/>
    </source>
</evidence>
<keyword evidence="2" id="KW-1185">Reference proteome</keyword>
<dbReference type="Proteomes" id="UP001281147">
    <property type="component" value="Unassembled WGS sequence"/>
</dbReference>
<evidence type="ECO:0000313" key="1">
    <source>
        <dbReference type="EMBL" id="KAK3686565.1"/>
    </source>
</evidence>
<sequence>MSSANRNITCRSHALLYVSRAVRTPRTHPPTLAVVGLSSLGSKYAILARNVSSASHSGTADCVGFNDLLSAKCPRITTALASLRHASTSSGDAVSPPHSHRNSLSPTESYLIVHLANGQSELMKAKVEQSVRQTAEACWDSVTVEEGPGREPKEVVKRRHGDLVCVLALRGTNCETFALEVERRQPRSNQRMKAGGQVLGVLIPKTRSLYIIELADELEHDPAAREEGGPSIRWIVDRFWDTAVQKPLSDEIVHRLRVGKFADQAFGVLYVTLPSHVSHEAFRQKLEARNSATALVGEECDNARRGPS</sequence>
<comment type="caution">
    <text evidence="1">The sequence shown here is derived from an EMBL/GenBank/DDBJ whole genome shotgun (WGS) entry which is preliminary data.</text>
</comment>
<reference evidence="1" key="1">
    <citation type="submission" date="2023-07" db="EMBL/GenBank/DDBJ databases">
        <title>Black Yeasts Isolated from many extreme environments.</title>
        <authorList>
            <person name="Coleine C."/>
            <person name="Stajich J.E."/>
            <person name="Selbmann L."/>
        </authorList>
    </citation>
    <scope>NUCLEOTIDE SEQUENCE</scope>
    <source>
        <strain evidence="1">CCFEE 5714</strain>
    </source>
</reference>